<evidence type="ECO:0000313" key="2">
    <source>
        <dbReference type="EMBL" id="BAK05780.1"/>
    </source>
</evidence>
<dbReference type="Pfam" id="PF13456">
    <property type="entry name" value="RVT_3"/>
    <property type="match status" value="1"/>
</dbReference>
<organism evidence="2">
    <name type="scientific">Hordeum vulgare subsp. vulgare</name>
    <name type="common">Domesticated barley</name>
    <dbReference type="NCBI Taxonomy" id="112509"/>
    <lineage>
        <taxon>Eukaryota</taxon>
        <taxon>Viridiplantae</taxon>
        <taxon>Streptophyta</taxon>
        <taxon>Embryophyta</taxon>
        <taxon>Tracheophyta</taxon>
        <taxon>Spermatophyta</taxon>
        <taxon>Magnoliopsida</taxon>
        <taxon>Liliopsida</taxon>
        <taxon>Poales</taxon>
        <taxon>Poaceae</taxon>
        <taxon>BOP clade</taxon>
        <taxon>Pooideae</taxon>
        <taxon>Triticodae</taxon>
        <taxon>Triticeae</taxon>
        <taxon>Hordeinae</taxon>
        <taxon>Hordeum</taxon>
    </lineage>
</organism>
<name>F2EEK8_HORVV</name>
<accession>F2EEK8</accession>
<proteinExistence type="evidence at transcript level"/>
<sequence length="87" mass="9493">MNVPRGGAGGVARSDLAFPGAWSKPLQGSHMLFTIELLDLREGVIFAQLRCCSHIVIEVDCMELVDLWNSRSNTRSVVAPILKNLGN</sequence>
<dbReference type="AlphaFoldDB" id="F2EEK8"/>
<dbReference type="InterPro" id="IPR002156">
    <property type="entry name" value="RNaseH_domain"/>
</dbReference>
<reference evidence="2" key="1">
    <citation type="journal article" date="2011" name="Plant Physiol.">
        <title>Comprehensive sequence analysis of 24,783 barley full-length cDNAs derived from 12 clone libraries.</title>
        <authorList>
            <person name="Matsumoto T."/>
            <person name="Tanaka T."/>
            <person name="Sakai H."/>
            <person name="Amano N."/>
            <person name="Kanamori H."/>
            <person name="Kurita K."/>
            <person name="Kikuta A."/>
            <person name="Kamiya K."/>
            <person name="Yamamoto M."/>
            <person name="Ikawa H."/>
            <person name="Fujii N."/>
            <person name="Hori K."/>
            <person name="Itoh T."/>
            <person name="Sato K."/>
        </authorList>
    </citation>
    <scope>NUCLEOTIDE SEQUENCE</scope>
    <source>
        <tissue evidence="2">Flower</tissue>
    </source>
</reference>
<dbReference type="GO" id="GO:0003676">
    <property type="term" value="F:nucleic acid binding"/>
    <property type="evidence" value="ECO:0007669"/>
    <property type="project" value="InterPro"/>
</dbReference>
<dbReference type="GO" id="GO:0004523">
    <property type="term" value="F:RNA-DNA hybrid ribonuclease activity"/>
    <property type="evidence" value="ECO:0007669"/>
    <property type="project" value="InterPro"/>
</dbReference>
<feature type="domain" description="RNase H type-1" evidence="1">
    <location>
        <begin position="5"/>
        <end position="83"/>
    </location>
</feature>
<protein>
    <submittedName>
        <fullName evidence="2">Predicted protein</fullName>
    </submittedName>
</protein>
<dbReference type="EMBL" id="AK374584">
    <property type="protein sequence ID" value="BAK05780.1"/>
    <property type="molecule type" value="mRNA"/>
</dbReference>
<evidence type="ECO:0000259" key="1">
    <source>
        <dbReference type="Pfam" id="PF13456"/>
    </source>
</evidence>